<feature type="transmembrane region" description="Helical" evidence="2">
    <location>
        <begin position="178"/>
        <end position="200"/>
    </location>
</feature>
<keyword evidence="4" id="KW-1185">Reference proteome</keyword>
<evidence type="ECO:0008006" key="5">
    <source>
        <dbReference type="Google" id="ProtNLM"/>
    </source>
</evidence>
<keyword evidence="2" id="KW-0812">Transmembrane</keyword>
<evidence type="ECO:0000313" key="4">
    <source>
        <dbReference type="Proteomes" id="UP000319818"/>
    </source>
</evidence>
<feature type="transmembrane region" description="Helical" evidence="2">
    <location>
        <begin position="140"/>
        <end position="166"/>
    </location>
</feature>
<comment type="caution">
    <text evidence="3">The sequence shown here is derived from an EMBL/GenBank/DDBJ whole genome shotgun (WGS) entry which is preliminary data.</text>
</comment>
<protein>
    <recommendedName>
        <fullName evidence="5">Signal transduction histidine kinase</fullName>
    </recommendedName>
</protein>
<feature type="transmembrane region" description="Helical" evidence="2">
    <location>
        <begin position="76"/>
        <end position="97"/>
    </location>
</feature>
<keyword evidence="2" id="KW-0472">Membrane</keyword>
<organism evidence="3 4">
    <name type="scientific">Pseudonocardia cypriaca</name>
    <dbReference type="NCBI Taxonomy" id="882449"/>
    <lineage>
        <taxon>Bacteria</taxon>
        <taxon>Bacillati</taxon>
        <taxon>Actinomycetota</taxon>
        <taxon>Actinomycetes</taxon>
        <taxon>Pseudonocardiales</taxon>
        <taxon>Pseudonocardiaceae</taxon>
        <taxon>Pseudonocardia</taxon>
    </lineage>
</organism>
<dbReference type="EMBL" id="VFPH01000002">
    <property type="protein sequence ID" value="TQM39128.1"/>
    <property type="molecule type" value="Genomic_DNA"/>
</dbReference>
<evidence type="ECO:0000313" key="3">
    <source>
        <dbReference type="EMBL" id="TQM39128.1"/>
    </source>
</evidence>
<evidence type="ECO:0000256" key="2">
    <source>
        <dbReference type="SAM" id="Phobius"/>
    </source>
</evidence>
<keyword evidence="2" id="KW-1133">Transmembrane helix</keyword>
<proteinExistence type="predicted"/>
<gene>
    <name evidence="3" type="ORF">FB388_6383</name>
</gene>
<dbReference type="AlphaFoldDB" id="A0A543FZ68"/>
<feature type="transmembrane region" description="Helical" evidence="2">
    <location>
        <begin position="109"/>
        <end position="128"/>
    </location>
</feature>
<name>A0A543FZ68_9PSEU</name>
<dbReference type="Proteomes" id="UP000319818">
    <property type="component" value="Unassembled WGS sequence"/>
</dbReference>
<reference evidence="3 4" key="1">
    <citation type="submission" date="2019-06" db="EMBL/GenBank/DDBJ databases">
        <title>Sequencing the genomes of 1000 actinobacteria strains.</title>
        <authorList>
            <person name="Klenk H.-P."/>
        </authorList>
    </citation>
    <scope>NUCLEOTIDE SEQUENCE [LARGE SCALE GENOMIC DNA]</scope>
    <source>
        <strain evidence="3 4">DSM 45511</strain>
    </source>
</reference>
<feature type="transmembrane region" description="Helical" evidence="2">
    <location>
        <begin position="46"/>
        <end position="64"/>
    </location>
</feature>
<sequence>MAFPLLAVPPPQSAAYPVPYDPAVDDGGDEPQPADGRDPAERTPPLPARAIAPAVIAFCVLIPVVEVGRSFVFTPYFGQVVPTAVAAAAVTPLTIHLVRHGLSGTPAPYGRSVLAVLVAVTVGAALVIGESWSMMLAFPALAAFLVLPWQWAAAVLVAMEATVLLIGTGELGWPFIPVYYAFAVVYRLTALLALVATVAAHRQLLAARTQLRDAAVMRERLRIDDDVQRVVAPLLERVSTAGPRTEQELAELVAEASTTLVAIRRIIGGYQRQSMARELDTAVALLGAAGTPARVAGPSGDLDRPASVAFRRSLRSAVSTTLATEPDHPIDIVVTPDDEVEVRPRGARPVAGERSG</sequence>
<evidence type="ECO:0000256" key="1">
    <source>
        <dbReference type="SAM" id="MobiDB-lite"/>
    </source>
</evidence>
<accession>A0A543FZ68</accession>
<feature type="region of interest" description="Disordered" evidence="1">
    <location>
        <begin position="1"/>
        <end position="44"/>
    </location>
</feature>